<protein>
    <submittedName>
        <fullName evidence="7">Iron uptake system component EfeO</fullName>
    </submittedName>
</protein>
<dbReference type="InterPro" id="IPR034981">
    <property type="entry name" value="Imelysin-like_EfeO/Algp7"/>
</dbReference>
<comment type="similarity">
    <text evidence="2">Belongs to the EfeM/EfeO family.</text>
</comment>
<dbReference type="InterPro" id="IPR053377">
    <property type="entry name" value="Iron_uptake_EfeM/EfeO"/>
</dbReference>
<dbReference type="CDD" id="cd14656">
    <property type="entry name" value="Imelysin-like_EfeO"/>
    <property type="match status" value="1"/>
</dbReference>
<dbReference type="InterPro" id="IPR028096">
    <property type="entry name" value="EfeO_Cupredoxin"/>
</dbReference>
<dbReference type="EMBL" id="FOHX01000003">
    <property type="protein sequence ID" value="SET44449.1"/>
    <property type="molecule type" value="Genomic_DNA"/>
</dbReference>
<evidence type="ECO:0000256" key="2">
    <source>
        <dbReference type="ARBA" id="ARBA00005989"/>
    </source>
</evidence>
<evidence type="ECO:0000256" key="4">
    <source>
        <dbReference type="SAM" id="SignalP"/>
    </source>
</evidence>
<dbReference type="Pfam" id="PF09375">
    <property type="entry name" value="Peptidase_M75"/>
    <property type="match status" value="1"/>
</dbReference>
<dbReference type="OrthoDB" id="7348379at2"/>
<feature type="signal peptide" evidence="4">
    <location>
        <begin position="1"/>
        <end position="28"/>
    </location>
</feature>
<evidence type="ECO:0000313" key="7">
    <source>
        <dbReference type="EMBL" id="SET44449.1"/>
    </source>
</evidence>
<evidence type="ECO:0000256" key="1">
    <source>
        <dbReference type="ARBA" id="ARBA00004418"/>
    </source>
</evidence>
<dbReference type="Gene3D" id="2.60.40.420">
    <property type="entry name" value="Cupredoxins - blue copper proteins"/>
    <property type="match status" value="1"/>
</dbReference>
<dbReference type="InterPro" id="IPR018976">
    <property type="entry name" value="Imelysin-like"/>
</dbReference>
<keyword evidence="8" id="KW-1185">Reference proteome</keyword>
<dbReference type="AlphaFoldDB" id="A0A1I0EJ11"/>
<dbReference type="Pfam" id="PF13473">
    <property type="entry name" value="Cupredoxin_1"/>
    <property type="match status" value="1"/>
</dbReference>
<feature type="chain" id="PRO_5038552086" evidence="4">
    <location>
        <begin position="29"/>
        <end position="381"/>
    </location>
</feature>
<dbReference type="STRING" id="568860.SAMN05421811_10348"/>
<dbReference type="GO" id="GO:0042597">
    <property type="term" value="C:periplasmic space"/>
    <property type="evidence" value="ECO:0007669"/>
    <property type="project" value="UniProtKB-SubCell"/>
</dbReference>
<evidence type="ECO:0000256" key="3">
    <source>
        <dbReference type="ARBA" id="ARBA00022729"/>
    </source>
</evidence>
<dbReference type="RefSeq" id="WP_091079099.1">
    <property type="nucleotide sequence ID" value="NZ_FOHX01000003.1"/>
</dbReference>
<dbReference type="NCBIfam" id="NF041757">
    <property type="entry name" value="EfeO"/>
    <property type="match status" value="1"/>
</dbReference>
<evidence type="ECO:0000259" key="6">
    <source>
        <dbReference type="Pfam" id="PF13473"/>
    </source>
</evidence>
<name>A0A1I0EJ11_9ACTN</name>
<accession>A0A1I0EJ11</accession>
<dbReference type="Gene3D" id="1.20.1420.20">
    <property type="entry name" value="M75 peptidase, HXXE motif"/>
    <property type="match status" value="1"/>
</dbReference>
<dbReference type="InterPro" id="IPR050894">
    <property type="entry name" value="EfeM/EfeO_iron_uptake"/>
</dbReference>
<dbReference type="Proteomes" id="UP000199361">
    <property type="component" value="Unassembled WGS sequence"/>
</dbReference>
<organism evidence="7 8">
    <name type="scientific">Nonomuraea wenchangensis</name>
    <dbReference type="NCBI Taxonomy" id="568860"/>
    <lineage>
        <taxon>Bacteria</taxon>
        <taxon>Bacillati</taxon>
        <taxon>Actinomycetota</taxon>
        <taxon>Actinomycetes</taxon>
        <taxon>Streptosporangiales</taxon>
        <taxon>Streptosporangiaceae</taxon>
        <taxon>Nonomuraea</taxon>
    </lineage>
</organism>
<dbReference type="PANTHER" id="PTHR39192">
    <property type="entry name" value="IRON UPTAKE SYSTEM COMPONENT EFEO"/>
    <property type="match status" value="1"/>
</dbReference>
<gene>
    <name evidence="7" type="ORF">SAMN05421811_10348</name>
</gene>
<feature type="domain" description="Imelysin-like" evidence="5">
    <location>
        <begin position="145"/>
        <end position="374"/>
    </location>
</feature>
<proteinExistence type="inferred from homology"/>
<reference evidence="7 8" key="1">
    <citation type="submission" date="2016-10" db="EMBL/GenBank/DDBJ databases">
        <authorList>
            <person name="de Groot N.N."/>
        </authorList>
    </citation>
    <scope>NUCLEOTIDE SEQUENCE [LARGE SCALE GENOMIC DNA]</scope>
    <source>
        <strain evidence="7 8">CGMCC 4.5598</strain>
    </source>
</reference>
<sequence>MRTVLRLSTGVLAVAALTACGSSSSDSGAGGATAASGSPGKIAVAASDTACEVPVTEVTAGTTTFTITNGGSKVTEFYVLAAGDRIMAEVENIVPGLTRELIAELPAGTYETACKPGMVGKGIRNPLKVTGEHKPLTADAQLAAAVTGYKRYIKTQSDTLLVKTQEFVDAVKAGKIDEAKALYPVARTYWERIEPVAEIFGDLDPAIDAREADLAEGEKWTGFHRIEKDLWIHKDVSEDGPIADKLIADVKTIVGKANAAELTPLNLANGAKELLDEVATGKITGEEDIWSHTDLWDFAANLEGSKAAVQSLRPVLEERAPDLVKTLDEKFAAAEAALEAHRKGDGWQLHDELSKAQLKTLSDAINALGEPISKIAPVVAK</sequence>
<evidence type="ECO:0000313" key="8">
    <source>
        <dbReference type="Proteomes" id="UP000199361"/>
    </source>
</evidence>
<comment type="subcellular location">
    <subcellularLocation>
        <location evidence="1">Periplasm</location>
    </subcellularLocation>
</comment>
<dbReference type="PANTHER" id="PTHR39192:SF1">
    <property type="entry name" value="IRON UPTAKE SYSTEM COMPONENT EFEO"/>
    <property type="match status" value="1"/>
</dbReference>
<evidence type="ECO:0000259" key="5">
    <source>
        <dbReference type="Pfam" id="PF09375"/>
    </source>
</evidence>
<dbReference type="PROSITE" id="PS51257">
    <property type="entry name" value="PROKAR_LIPOPROTEIN"/>
    <property type="match status" value="1"/>
</dbReference>
<dbReference type="InterPro" id="IPR038352">
    <property type="entry name" value="Imelysin_sf"/>
</dbReference>
<dbReference type="InterPro" id="IPR008972">
    <property type="entry name" value="Cupredoxin"/>
</dbReference>
<feature type="domain" description="EfeO-type cupredoxin-like" evidence="6">
    <location>
        <begin position="14"/>
        <end position="118"/>
    </location>
</feature>
<keyword evidence="3 4" id="KW-0732">Signal</keyword>